<organism evidence="1 2">
    <name type="scientific">Eretmocerus hayati</name>
    <dbReference type="NCBI Taxonomy" id="131215"/>
    <lineage>
        <taxon>Eukaryota</taxon>
        <taxon>Metazoa</taxon>
        <taxon>Ecdysozoa</taxon>
        <taxon>Arthropoda</taxon>
        <taxon>Hexapoda</taxon>
        <taxon>Insecta</taxon>
        <taxon>Pterygota</taxon>
        <taxon>Neoptera</taxon>
        <taxon>Endopterygota</taxon>
        <taxon>Hymenoptera</taxon>
        <taxon>Apocrita</taxon>
        <taxon>Proctotrupomorpha</taxon>
        <taxon>Chalcidoidea</taxon>
        <taxon>Aphelinidae</taxon>
        <taxon>Aphelininae</taxon>
        <taxon>Eretmocerus</taxon>
    </lineage>
</organism>
<dbReference type="EMBL" id="CM056744">
    <property type="protein sequence ID" value="KAJ8667266.1"/>
    <property type="molecule type" value="Genomic_DNA"/>
</dbReference>
<accession>A0ACC2N880</accession>
<comment type="caution">
    <text evidence="1">The sequence shown here is derived from an EMBL/GenBank/DDBJ whole genome shotgun (WGS) entry which is preliminary data.</text>
</comment>
<dbReference type="Proteomes" id="UP001239111">
    <property type="component" value="Chromosome 4"/>
</dbReference>
<keyword evidence="2" id="KW-1185">Reference proteome</keyword>
<evidence type="ECO:0000313" key="1">
    <source>
        <dbReference type="EMBL" id="KAJ8667266.1"/>
    </source>
</evidence>
<sequence length="127" mass="14296">MPLTTRFEYERSRDLTNLYEASMNPRIGAQIRSKTSIHDARTQHREVVPRGTANRRPQGREQLQFIAELVGGALDKTLIIAEEARQEPILPDPGIANIPARALAEAPNTRALPTTQHERSPKHRTIT</sequence>
<gene>
    <name evidence="1" type="ORF">QAD02_008928</name>
</gene>
<evidence type="ECO:0000313" key="2">
    <source>
        <dbReference type="Proteomes" id="UP001239111"/>
    </source>
</evidence>
<proteinExistence type="predicted"/>
<name>A0ACC2N880_9HYME</name>
<protein>
    <submittedName>
        <fullName evidence="1">Uncharacterized protein</fullName>
    </submittedName>
</protein>
<reference evidence="1" key="1">
    <citation type="submission" date="2023-04" db="EMBL/GenBank/DDBJ databases">
        <title>A chromosome-level genome assembly of the parasitoid wasp Eretmocerus hayati.</title>
        <authorList>
            <person name="Zhong Y."/>
            <person name="Liu S."/>
            <person name="Liu Y."/>
        </authorList>
    </citation>
    <scope>NUCLEOTIDE SEQUENCE</scope>
    <source>
        <strain evidence="1">ZJU_SS_LIU_2023</strain>
    </source>
</reference>